<evidence type="ECO:0000256" key="1">
    <source>
        <dbReference type="SAM" id="SignalP"/>
    </source>
</evidence>
<gene>
    <name evidence="3" type="ORF">LZC94_41410</name>
</gene>
<evidence type="ECO:0000313" key="3">
    <source>
        <dbReference type="EMBL" id="WXB14271.1"/>
    </source>
</evidence>
<sequence length="327" mass="36234">MRHLAVFSPAAIAIAVSALVHPACAPPPKTQQPGQVAPAKGYSVKELGERLYWVTDGSYNTMFAVSNEGVIAIDPLPTLGEHYLDAIREVTDQPITYVVYSHEHTDHIGAAGLFPKTAKYVAHTETAALLASRRDPRRPVPTVTFDRTYRLELGDQTLVLDYHGVNHEAGNLFIYAPKQKVLMLIDVVYPGWMPYKNLGIGVDIPGYIDAHRLALQYDFHTLVAGHVDRLGTREDVQTSLAFVTELQSTVARSMAKTTFPAYLKATASTKTSWERHNDYEMALVDACHAQMSPRWGARLAGSESYLKDNCWAMLESLVVQFPPVEVK</sequence>
<protein>
    <submittedName>
        <fullName evidence="3">MBL fold metallo-hydrolase</fullName>
    </submittedName>
</protein>
<feature type="signal peptide" evidence="1">
    <location>
        <begin position="1"/>
        <end position="25"/>
    </location>
</feature>
<feature type="chain" id="PRO_5045781607" evidence="1">
    <location>
        <begin position="26"/>
        <end position="327"/>
    </location>
</feature>
<organism evidence="3 4">
    <name type="scientific">Pendulispora albinea</name>
    <dbReference type="NCBI Taxonomy" id="2741071"/>
    <lineage>
        <taxon>Bacteria</taxon>
        <taxon>Pseudomonadati</taxon>
        <taxon>Myxococcota</taxon>
        <taxon>Myxococcia</taxon>
        <taxon>Myxococcales</taxon>
        <taxon>Sorangiineae</taxon>
        <taxon>Pendulisporaceae</taxon>
        <taxon>Pendulispora</taxon>
    </lineage>
</organism>
<dbReference type="InterPro" id="IPR001279">
    <property type="entry name" value="Metallo-B-lactamas"/>
</dbReference>
<dbReference type="InterPro" id="IPR036866">
    <property type="entry name" value="RibonucZ/Hydroxyglut_hydro"/>
</dbReference>
<keyword evidence="1" id="KW-0732">Signal</keyword>
<evidence type="ECO:0000259" key="2">
    <source>
        <dbReference type="SMART" id="SM00849"/>
    </source>
</evidence>
<dbReference type="SUPFAM" id="SSF56281">
    <property type="entry name" value="Metallo-hydrolase/oxidoreductase"/>
    <property type="match status" value="1"/>
</dbReference>
<dbReference type="Proteomes" id="UP001370348">
    <property type="component" value="Chromosome"/>
</dbReference>
<accession>A0ABZ2LTN4</accession>
<reference evidence="3 4" key="1">
    <citation type="submission" date="2021-12" db="EMBL/GenBank/DDBJ databases">
        <title>Discovery of the Pendulisporaceae a myxobacterial family with distinct sporulation behavior and unique specialized metabolism.</title>
        <authorList>
            <person name="Garcia R."/>
            <person name="Popoff A."/>
            <person name="Bader C.D."/>
            <person name="Loehr J."/>
            <person name="Walesch S."/>
            <person name="Walt C."/>
            <person name="Boldt J."/>
            <person name="Bunk B."/>
            <person name="Haeckl F.J.F.P.J."/>
            <person name="Gunesch A.P."/>
            <person name="Birkelbach J."/>
            <person name="Nuebel U."/>
            <person name="Pietschmann T."/>
            <person name="Bach T."/>
            <person name="Mueller R."/>
        </authorList>
    </citation>
    <scope>NUCLEOTIDE SEQUENCE [LARGE SCALE GENOMIC DNA]</scope>
    <source>
        <strain evidence="3 4">MSr11954</strain>
    </source>
</reference>
<dbReference type="EMBL" id="CP089984">
    <property type="protein sequence ID" value="WXB14271.1"/>
    <property type="molecule type" value="Genomic_DNA"/>
</dbReference>
<evidence type="ECO:0000313" key="4">
    <source>
        <dbReference type="Proteomes" id="UP001370348"/>
    </source>
</evidence>
<keyword evidence="4" id="KW-1185">Reference proteome</keyword>
<dbReference type="PANTHER" id="PTHR42951">
    <property type="entry name" value="METALLO-BETA-LACTAMASE DOMAIN-CONTAINING"/>
    <property type="match status" value="1"/>
</dbReference>
<dbReference type="Pfam" id="PF00753">
    <property type="entry name" value="Lactamase_B"/>
    <property type="match status" value="1"/>
</dbReference>
<dbReference type="Gene3D" id="3.60.15.10">
    <property type="entry name" value="Ribonuclease Z/Hydroxyacylglutathione hydrolase-like"/>
    <property type="match status" value="1"/>
</dbReference>
<name>A0ABZ2LTN4_9BACT</name>
<feature type="domain" description="Metallo-beta-lactamase" evidence="2">
    <location>
        <begin position="58"/>
        <end position="226"/>
    </location>
</feature>
<dbReference type="PANTHER" id="PTHR42951:SF22">
    <property type="entry name" value="METALLO BETA-LACTAMASE SUPERFAMILY LIPOPROTEIN"/>
    <property type="match status" value="1"/>
</dbReference>
<proteinExistence type="predicted"/>
<dbReference type="SMART" id="SM00849">
    <property type="entry name" value="Lactamase_B"/>
    <property type="match status" value="1"/>
</dbReference>
<dbReference type="InterPro" id="IPR050855">
    <property type="entry name" value="NDM-1-like"/>
</dbReference>
<dbReference type="CDD" id="cd16276">
    <property type="entry name" value="metallo-hydrolase-like_MBL-fold"/>
    <property type="match status" value="1"/>
</dbReference>
<dbReference type="RefSeq" id="WP_394823891.1">
    <property type="nucleotide sequence ID" value="NZ_CP089984.1"/>
</dbReference>